<keyword evidence="2" id="KW-1185">Reference proteome</keyword>
<sequence>MASVGELGASSSSKLGYEWVNNVVWSIPTKFDDAEGVKRLGPPSAWVREGSSSQYAWGYMGAFQILMKYLEESPSLDVFFYLFQAKYVDKGIWVTLSSHQGRTGGKVLNTSTVLKWDSNKEYVIYYLEEKIPDCNTSSLKSFFKQRAEKELSSSQVVKIEKGTEVNKPVKRRRLVSLKKMRSEEASRKKVINLTEGKCCGKDVSLEEVANFTKSHRSFQGFHGAKDLSCELSVV</sequence>
<organism evidence="1 2">
    <name type="scientific">Stylosanthes scabra</name>
    <dbReference type="NCBI Taxonomy" id="79078"/>
    <lineage>
        <taxon>Eukaryota</taxon>
        <taxon>Viridiplantae</taxon>
        <taxon>Streptophyta</taxon>
        <taxon>Embryophyta</taxon>
        <taxon>Tracheophyta</taxon>
        <taxon>Spermatophyta</taxon>
        <taxon>Magnoliopsida</taxon>
        <taxon>eudicotyledons</taxon>
        <taxon>Gunneridae</taxon>
        <taxon>Pentapetalae</taxon>
        <taxon>rosids</taxon>
        <taxon>fabids</taxon>
        <taxon>Fabales</taxon>
        <taxon>Fabaceae</taxon>
        <taxon>Papilionoideae</taxon>
        <taxon>50 kb inversion clade</taxon>
        <taxon>dalbergioids sensu lato</taxon>
        <taxon>Dalbergieae</taxon>
        <taxon>Pterocarpus clade</taxon>
        <taxon>Stylosanthes</taxon>
    </lineage>
</organism>
<evidence type="ECO:0000313" key="1">
    <source>
        <dbReference type="EMBL" id="MED6120997.1"/>
    </source>
</evidence>
<proteinExistence type="predicted"/>
<reference evidence="1 2" key="1">
    <citation type="journal article" date="2023" name="Plants (Basel)">
        <title>Bridging the Gap: Combining Genomics and Transcriptomics Approaches to Understand Stylosanthes scabra, an Orphan Legume from the Brazilian Caatinga.</title>
        <authorList>
            <person name="Ferreira-Neto J.R.C."/>
            <person name="da Silva M.D."/>
            <person name="Binneck E."/>
            <person name="de Melo N.F."/>
            <person name="da Silva R.H."/>
            <person name="de Melo A.L.T.M."/>
            <person name="Pandolfi V."/>
            <person name="Bustamante F.O."/>
            <person name="Brasileiro-Vidal A.C."/>
            <person name="Benko-Iseppon A.M."/>
        </authorList>
    </citation>
    <scope>NUCLEOTIDE SEQUENCE [LARGE SCALE GENOMIC DNA]</scope>
    <source>
        <tissue evidence="1">Leaves</tissue>
    </source>
</reference>
<name>A0ABU6RAI9_9FABA</name>
<evidence type="ECO:0000313" key="2">
    <source>
        <dbReference type="Proteomes" id="UP001341840"/>
    </source>
</evidence>
<accession>A0ABU6RAI9</accession>
<protein>
    <submittedName>
        <fullName evidence="1">Uncharacterized protein</fullName>
    </submittedName>
</protein>
<comment type="caution">
    <text evidence="1">The sequence shown here is derived from an EMBL/GenBank/DDBJ whole genome shotgun (WGS) entry which is preliminary data.</text>
</comment>
<dbReference type="EMBL" id="JASCZI010030304">
    <property type="protein sequence ID" value="MED6120997.1"/>
    <property type="molecule type" value="Genomic_DNA"/>
</dbReference>
<gene>
    <name evidence="1" type="ORF">PIB30_025953</name>
</gene>
<dbReference type="Proteomes" id="UP001341840">
    <property type="component" value="Unassembled WGS sequence"/>
</dbReference>